<evidence type="ECO:0000256" key="1">
    <source>
        <dbReference type="ARBA" id="ARBA00022679"/>
    </source>
</evidence>
<name>A0A2R4M4Z8_9RHOB</name>
<evidence type="ECO:0000256" key="2">
    <source>
        <dbReference type="ARBA" id="ARBA00022741"/>
    </source>
</evidence>
<organism evidence="10 11">
    <name type="scientific">Celeribacter baekdonensis</name>
    <dbReference type="NCBI Taxonomy" id="875171"/>
    <lineage>
        <taxon>Bacteria</taxon>
        <taxon>Pseudomonadati</taxon>
        <taxon>Pseudomonadota</taxon>
        <taxon>Alphaproteobacteria</taxon>
        <taxon>Rhodobacterales</taxon>
        <taxon>Roseobacteraceae</taxon>
        <taxon>Celeribacter</taxon>
    </lineage>
</organism>
<evidence type="ECO:0000256" key="7">
    <source>
        <dbReference type="RuleBase" id="RU003733"/>
    </source>
</evidence>
<evidence type="ECO:0000256" key="4">
    <source>
        <dbReference type="ARBA" id="ARBA00022840"/>
    </source>
</evidence>
<dbReference type="PANTHER" id="PTHR43435:SF4">
    <property type="entry name" value="FGGY CARBOHYDRATE KINASE DOMAIN-CONTAINING PROTEIN"/>
    <property type="match status" value="1"/>
</dbReference>
<keyword evidence="5" id="KW-0054">Arabinose catabolism</keyword>
<keyword evidence="6" id="KW-0119">Carbohydrate metabolism</keyword>
<gene>
    <name evidence="10" type="ORF">DA792_14390</name>
</gene>
<evidence type="ECO:0000313" key="10">
    <source>
        <dbReference type="EMBL" id="AVW92122.1"/>
    </source>
</evidence>
<dbReference type="SUPFAM" id="SSF53067">
    <property type="entry name" value="Actin-like ATPase domain"/>
    <property type="match status" value="2"/>
</dbReference>
<dbReference type="Gene3D" id="3.30.420.40">
    <property type="match status" value="2"/>
</dbReference>
<feature type="domain" description="Carbohydrate kinase FGGY C-terminal" evidence="9">
    <location>
        <begin position="280"/>
        <end position="466"/>
    </location>
</feature>
<evidence type="ECO:0000256" key="5">
    <source>
        <dbReference type="ARBA" id="ARBA00022935"/>
    </source>
</evidence>
<keyword evidence="3 7" id="KW-0418">Kinase</keyword>
<feature type="domain" description="Carbohydrate kinase FGGY N-terminal" evidence="8">
    <location>
        <begin position="25"/>
        <end position="270"/>
    </location>
</feature>
<evidence type="ECO:0000256" key="3">
    <source>
        <dbReference type="ARBA" id="ARBA00022777"/>
    </source>
</evidence>
<dbReference type="Proteomes" id="UP000241447">
    <property type="component" value="Chromosome"/>
</dbReference>
<comment type="similarity">
    <text evidence="7">Belongs to the FGGY kinase family.</text>
</comment>
<dbReference type="AlphaFoldDB" id="A0A2R4M4Z8"/>
<evidence type="ECO:0008006" key="12">
    <source>
        <dbReference type="Google" id="ProtNLM"/>
    </source>
</evidence>
<accession>A0A2R4M4Z8</accession>
<dbReference type="PROSITE" id="PS00445">
    <property type="entry name" value="FGGY_KINASES_2"/>
    <property type="match status" value="1"/>
</dbReference>
<dbReference type="InterPro" id="IPR000577">
    <property type="entry name" value="Carb_kinase_FGGY"/>
</dbReference>
<dbReference type="InterPro" id="IPR043129">
    <property type="entry name" value="ATPase_NBD"/>
</dbReference>
<evidence type="ECO:0000259" key="9">
    <source>
        <dbReference type="Pfam" id="PF02782"/>
    </source>
</evidence>
<evidence type="ECO:0000259" key="8">
    <source>
        <dbReference type="Pfam" id="PF00370"/>
    </source>
</evidence>
<dbReference type="GO" id="GO:0005524">
    <property type="term" value="F:ATP binding"/>
    <property type="evidence" value="ECO:0007669"/>
    <property type="project" value="UniProtKB-KW"/>
</dbReference>
<keyword evidence="2" id="KW-0547">Nucleotide-binding</keyword>
<keyword evidence="1 7" id="KW-0808">Transferase</keyword>
<dbReference type="KEGG" id="cbak:DA792_14390"/>
<sequence length="529" mass="56814">MARAQRGSDMTTDMATDMTHVTQDLILGLDCGTGGARALISTVAGDVLAIVDSPYPTRYPRAGWATQSPHDWWRAACEAVRGAIAEAGIDPVRIAAICADGTSSTLVSLDADLTPVSDAILWMDNRASPQARRIEDTGHPALRRSRAGVSAETALPKIMWLKEHEPEAYTATRWFVEMTDYMALCLSGRLTLGQNHTINRWFYNPRTGGWPVDFLDAIGLEGITERFPKDMPALGDPIGPITAQAAEQMGLSPKTLVVAGGTDAYVAMVGLNTLRPGETALITGTSHLVLPVVAEDVEIEGLFGPHPDCVSQGTFVLEGGQVSSGGILRWWHDLLHEGDNGYEEMLAQAEAAPPGANGLVVLDFWQGNRNPFTDYDLQGAIWGLTLKHGRADITRALMESVALGTANILGRLQTRGLEVKTMTLAGGVLRSPFWAQMHADATGVTLRIPEVGEATAFGAAITAAVGAGLYPSLEQAADAMVRIRCEIHPDPTRHAQLSSQMEIYLETHAALRPLMHRQAARSRASPPAH</sequence>
<dbReference type="InterPro" id="IPR005929">
    <property type="entry name" value="Ribulokinase"/>
</dbReference>
<dbReference type="InterPro" id="IPR018485">
    <property type="entry name" value="FGGY_C"/>
</dbReference>
<reference evidence="10 11" key="1">
    <citation type="submission" date="2018-03" db="EMBL/GenBank/DDBJ databases">
        <title>The Complete Genome of Celeribacter baekdonensis strain LH4, a Thiosulfate-Oxidizing Alphaproteobacterium Isolated from Gulf of Mexico Continental Slope Sediments.</title>
        <authorList>
            <person name="Flood B.E."/>
            <person name="Bailey J.V."/>
            <person name="Leprich D."/>
        </authorList>
    </citation>
    <scope>NUCLEOTIDE SEQUENCE [LARGE SCALE GENOMIC DNA]</scope>
    <source>
        <strain evidence="10 11">LH4</strain>
    </source>
</reference>
<dbReference type="GO" id="GO:0008741">
    <property type="term" value="F:ribulokinase activity"/>
    <property type="evidence" value="ECO:0007669"/>
    <property type="project" value="InterPro"/>
</dbReference>
<dbReference type="PIRSF" id="PIRSF000538">
    <property type="entry name" value="GlpK"/>
    <property type="match status" value="1"/>
</dbReference>
<dbReference type="CDD" id="cd07781">
    <property type="entry name" value="ASKHA_NBD_FGGY_L-RBK"/>
    <property type="match status" value="1"/>
</dbReference>
<keyword evidence="4" id="KW-0067">ATP-binding</keyword>
<evidence type="ECO:0000313" key="11">
    <source>
        <dbReference type="Proteomes" id="UP000241447"/>
    </source>
</evidence>
<dbReference type="Pfam" id="PF02782">
    <property type="entry name" value="FGGY_C"/>
    <property type="match status" value="1"/>
</dbReference>
<dbReference type="InterPro" id="IPR018484">
    <property type="entry name" value="FGGY_N"/>
</dbReference>
<dbReference type="PANTHER" id="PTHR43435">
    <property type="entry name" value="RIBULOKINASE"/>
    <property type="match status" value="1"/>
</dbReference>
<proteinExistence type="inferred from homology"/>
<dbReference type="GO" id="GO:0019569">
    <property type="term" value="P:L-arabinose catabolic process to D-xylulose 5-phosphate"/>
    <property type="evidence" value="ECO:0007669"/>
    <property type="project" value="InterPro"/>
</dbReference>
<evidence type="ECO:0000256" key="6">
    <source>
        <dbReference type="ARBA" id="ARBA00023277"/>
    </source>
</evidence>
<protein>
    <recommendedName>
        <fullName evidence="12">Ribulokinase</fullName>
    </recommendedName>
</protein>
<dbReference type="Pfam" id="PF00370">
    <property type="entry name" value="FGGY_N"/>
    <property type="match status" value="1"/>
</dbReference>
<dbReference type="GO" id="GO:0019150">
    <property type="term" value="F:D-ribulokinase activity"/>
    <property type="evidence" value="ECO:0007669"/>
    <property type="project" value="TreeGrafter"/>
</dbReference>
<dbReference type="InterPro" id="IPR018483">
    <property type="entry name" value="Carb_kinase_FGGY_CS"/>
</dbReference>
<dbReference type="EMBL" id="CP028475">
    <property type="protein sequence ID" value="AVW92122.1"/>
    <property type="molecule type" value="Genomic_DNA"/>
</dbReference>
<dbReference type="GO" id="GO:0005737">
    <property type="term" value="C:cytoplasm"/>
    <property type="evidence" value="ECO:0007669"/>
    <property type="project" value="TreeGrafter"/>
</dbReference>